<sequence>MSYRFRQITSTEARELPNGEYDTCPLHGPQVYMPERRVRVKNGSVRLLAYIDDDMLAFSAPFFFEVNVLVEKQDG</sequence>
<evidence type="ECO:0000313" key="1">
    <source>
        <dbReference type="EMBL" id="AEH03540.1"/>
    </source>
</evidence>
<dbReference type="EMBL" id="HQ630627">
    <property type="protein sequence ID" value="AEH03540.1"/>
    <property type="molecule type" value="Genomic_DNA"/>
</dbReference>
<dbReference type="Proteomes" id="UP000008388">
    <property type="component" value="Segment"/>
</dbReference>
<gene>
    <name evidence="1" type="primary">116</name>
</gene>
<dbReference type="KEGG" id="vg:26643645"/>
<accession>F8SJZ0</accession>
<dbReference type="OrthoDB" id="41002at10239"/>
<organism evidence="1 2">
    <name type="scientific">Pseudomonas phage PhiPA3</name>
    <name type="common">Pseudomonas aeruginosa phage PhiPA3</name>
    <dbReference type="NCBI Taxonomy" id="998086"/>
    <lineage>
        <taxon>Viruses</taxon>
        <taxon>Duplodnaviria</taxon>
        <taxon>Heunggongvirae</taxon>
        <taxon>Uroviricota</taxon>
        <taxon>Caudoviricetes</taxon>
        <taxon>Chimalliviridae</taxon>
        <taxon>Miltoncavirus</taxon>
        <taxon>Miltoncavirus PhiPA3</taxon>
    </lineage>
</organism>
<evidence type="ECO:0000313" key="2">
    <source>
        <dbReference type="Proteomes" id="UP000008388"/>
    </source>
</evidence>
<dbReference type="GeneID" id="26643645"/>
<organismHost>
    <name type="scientific">Pseudomonas aeruginosa</name>
    <dbReference type="NCBI Taxonomy" id="287"/>
</organismHost>
<reference evidence="1 2" key="1">
    <citation type="journal article" date="2011" name="Microbiology">
        <title>The Pseudomonas aeruginosa generalized transducing phage phiPA3 is a new member of the phiKZ-like group of 'jumbo' phages, and infects model laboratory strains and clinical isolates from cystic fibrosis patients.</title>
        <authorList>
            <person name="Monson R."/>
            <person name="Foulds I."/>
            <person name="Foweraker J."/>
            <person name="Welch M."/>
            <person name="Salmond G.P."/>
        </authorList>
    </citation>
    <scope>NUCLEOTIDE SEQUENCE [LARGE SCALE GENOMIC DNA]</scope>
</reference>
<keyword evidence="2" id="KW-1185">Reference proteome</keyword>
<name>F8SJZ0_BPPA3</name>
<protein>
    <submittedName>
        <fullName evidence="1">Uncharacterized protein 116</fullName>
    </submittedName>
</protein>
<proteinExistence type="predicted"/>
<dbReference type="RefSeq" id="YP_009217196.1">
    <property type="nucleotide sequence ID" value="NC_028999.1"/>
</dbReference>